<organism evidence="1 2">
    <name type="scientific">Aspergillus flavus (strain ATCC 200026 / FGSC A1120 / IAM 13836 / NRRL 3357 / JCM 12722 / SRRC 167)</name>
    <dbReference type="NCBI Taxonomy" id="332952"/>
    <lineage>
        <taxon>Eukaryota</taxon>
        <taxon>Fungi</taxon>
        <taxon>Dikarya</taxon>
        <taxon>Ascomycota</taxon>
        <taxon>Pezizomycotina</taxon>
        <taxon>Eurotiomycetes</taxon>
        <taxon>Eurotiomycetidae</taxon>
        <taxon>Eurotiales</taxon>
        <taxon>Aspergillaceae</taxon>
        <taxon>Aspergillus</taxon>
        <taxon>Aspergillus subgen. Circumdati</taxon>
    </lineage>
</organism>
<proteinExistence type="predicted"/>
<dbReference type="Proteomes" id="UP000596276">
    <property type="component" value="Chromosome 6"/>
</dbReference>
<protein>
    <submittedName>
        <fullName evidence="1">Uncharacterized protein</fullName>
    </submittedName>
</protein>
<accession>A0A7U2R3U3</accession>
<reference evidence="2" key="1">
    <citation type="journal article" date="2021" name="G3 (Bethesda)">
        <title>Chromosome assembled and annotated genome sequence of Aspergillus flavus NRRL 3357.</title>
        <authorList>
            <person name="Skerker J.M."/>
            <person name="Pianalto K.M."/>
            <person name="Mondo S.J."/>
            <person name="Yang K."/>
            <person name="Arkin A.P."/>
            <person name="Keller N.P."/>
            <person name="Grigoriev I.V."/>
            <person name="Louise Glass N.L."/>
        </authorList>
    </citation>
    <scope>NUCLEOTIDE SEQUENCE [LARGE SCALE GENOMIC DNA]</scope>
    <source>
        <strain evidence="2">ATCC 200026 / FGSC A1120 / IAM 13836 / NRRL 3357 / JCM 12722 / SRRC 167</strain>
    </source>
</reference>
<evidence type="ECO:0000313" key="2">
    <source>
        <dbReference type="Proteomes" id="UP000596276"/>
    </source>
</evidence>
<name>A0A7U2R3U3_ASPFN</name>
<keyword evidence="2" id="KW-1185">Reference proteome</keyword>
<dbReference type="EMBL" id="CP044623">
    <property type="protein sequence ID" value="QRD93535.1"/>
    <property type="molecule type" value="Genomic_DNA"/>
</dbReference>
<dbReference type="AlphaFoldDB" id="A0A7U2R3U3"/>
<dbReference type="VEuPathDB" id="FungiDB:F9C07_2285764"/>
<evidence type="ECO:0000313" key="1">
    <source>
        <dbReference type="EMBL" id="QRD93535.1"/>
    </source>
</evidence>
<sequence length="70" mass="7777">MSGMGILVGLRVDMQSKMTKKLEGLSNGDRKGAMTASKQWGKIICHWELEFKFGQVPGRHITQQSQDGVN</sequence>
<gene>
    <name evidence="1" type="ORF">F9C07_2285764</name>
</gene>